<accession>A0A146FNG2</accession>
<reference evidence="2 3" key="1">
    <citation type="journal article" date="2016" name="DNA Res.">
        <title>Genome sequence of Aspergillus luchuensis NBRC 4314.</title>
        <authorList>
            <person name="Yamada O."/>
            <person name="Machida M."/>
            <person name="Hosoyama A."/>
            <person name="Goto M."/>
            <person name="Takahashi T."/>
            <person name="Futagami T."/>
            <person name="Yamagata Y."/>
            <person name="Takeuchi M."/>
            <person name="Kobayashi T."/>
            <person name="Koike H."/>
            <person name="Abe K."/>
            <person name="Asai K."/>
            <person name="Arita M."/>
            <person name="Fujita N."/>
            <person name="Fukuda K."/>
            <person name="Higa K."/>
            <person name="Horikawa H."/>
            <person name="Ishikawa T."/>
            <person name="Jinno K."/>
            <person name="Kato Y."/>
            <person name="Kirimura K."/>
            <person name="Mizutani O."/>
            <person name="Nakasone K."/>
            <person name="Sano M."/>
            <person name="Shiraishi Y."/>
            <person name="Tsukahara M."/>
            <person name="Gomi K."/>
        </authorList>
    </citation>
    <scope>NUCLEOTIDE SEQUENCE [LARGE SCALE GENOMIC DNA]</scope>
    <source>
        <strain evidence="2 3">RIB 2604</strain>
    </source>
</reference>
<comment type="caution">
    <text evidence="2">The sequence shown here is derived from an EMBL/GenBank/DDBJ whole genome shotgun (WGS) entry which is preliminary data.</text>
</comment>
<feature type="region of interest" description="Disordered" evidence="1">
    <location>
        <begin position="1"/>
        <end position="29"/>
    </location>
</feature>
<protein>
    <submittedName>
        <fullName evidence="2">Kinesin family protein</fullName>
    </submittedName>
</protein>
<dbReference type="EMBL" id="BCWF01000021">
    <property type="protein sequence ID" value="GAT27335.1"/>
    <property type="molecule type" value="Genomic_DNA"/>
</dbReference>
<proteinExistence type="predicted"/>
<evidence type="ECO:0000313" key="3">
    <source>
        <dbReference type="Proteomes" id="UP000075230"/>
    </source>
</evidence>
<organism evidence="2 3">
    <name type="scientific">Aspergillus kawachii</name>
    <name type="common">White koji mold</name>
    <name type="synonym">Aspergillus awamori var. kawachi</name>
    <dbReference type="NCBI Taxonomy" id="1069201"/>
    <lineage>
        <taxon>Eukaryota</taxon>
        <taxon>Fungi</taxon>
        <taxon>Dikarya</taxon>
        <taxon>Ascomycota</taxon>
        <taxon>Pezizomycotina</taxon>
        <taxon>Eurotiomycetes</taxon>
        <taxon>Eurotiomycetidae</taxon>
        <taxon>Eurotiales</taxon>
        <taxon>Aspergillaceae</taxon>
        <taxon>Aspergillus</taxon>
        <taxon>Aspergillus subgen. Circumdati</taxon>
    </lineage>
</organism>
<dbReference type="Proteomes" id="UP000075230">
    <property type="component" value="Unassembled WGS sequence"/>
</dbReference>
<name>A0A146FNG2_ASPKA</name>
<sequence>MAGGPGVRVSTATIRATRPGVHSTNPKRAALELPGISGDLAARRLTSAESAAPLRHAGTEAPGIEMESS</sequence>
<dbReference type="AlphaFoldDB" id="A0A146FNG2"/>
<reference evidence="3" key="2">
    <citation type="submission" date="2016-02" db="EMBL/GenBank/DDBJ databases">
        <title>Genome sequencing of Aspergillus luchuensis NBRC 4314.</title>
        <authorList>
            <person name="Yamada O."/>
        </authorList>
    </citation>
    <scope>NUCLEOTIDE SEQUENCE [LARGE SCALE GENOMIC DNA]</scope>
    <source>
        <strain evidence="3">RIB 2604</strain>
    </source>
</reference>
<evidence type="ECO:0000313" key="2">
    <source>
        <dbReference type="EMBL" id="GAT27335.1"/>
    </source>
</evidence>
<feature type="region of interest" description="Disordered" evidence="1">
    <location>
        <begin position="50"/>
        <end position="69"/>
    </location>
</feature>
<gene>
    <name evidence="2" type="ORF">RIB2604_02110230</name>
</gene>
<evidence type="ECO:0000256" key="1">
    <source>
        <dbReference type="SAM" id="MobiDB-lite"/>
    </source>
</evidence>